<dbReference type="PATRIC" id="fig|1439726.3.peg.4144"/>
<dbReference type="InterPro" id="IPR013767">
    <property type="entry name" value="PAS_fold"/>
</dbReference>
<dbReference type="NCBIfam" id="TIGR00229">
    <property type="entry name" value="sensory_box"/>
    <property type="match status" value="1"/>
</dbReference>
<proteinExistence type="predicted"/>
<dbReference type="PROSITE" id="PS50113">
    <property type="entry name" value="PAC"/>
    <property type="match status" value="1"/>
</dbReference>
<comment type="caution">
    <text evidence="3">The sequence shown here is derived from an EMBL/GenBank/DDBJ whole genome shotgun (WGS) entry which is preliminary data.</text>
</comment>
<keyword evidence="3" id="KW-0808">Transferase</keyword>
<dbReference type="InterPro" id="IPR052155">
    <property type="entry name" value="Biofilm_reg_signaling"/>
</dbReference>
<accession>A0A1E3GXH7</accession>
<dbReference type="CDD" id="cd00130">
    <property type="entry name" value="PAS"/>
    <property type="match status" value="1"/>
</dbReference>
<protein>
    <submittedName>
        <fullName evidence="3">Sensor protein FixL</fullName>
        <ecNumber evidence="3">2.7.13.3</ecNumber>
    </submittedName>
</protein>
<dbReference type="InterPro" id="IPR035965">
    <property type="entry name" value="PAS-like_dom_sf"/>
</dbReference>
<evidence type="ECO:0000313" key="3">
    <source>
        <dbReference type="EMBL" id="ODN68768.1"/>
    </source>
</evidence>
<dbReference type="GO" id="GO:0004673">
    <property type="term" value="F:protein histidine kinase activity"/>
    <property type="evidence" value="ECO:0007669"/>
    <property type="project" value="UniProtKB-EC"/>
</dbReference>
<sequence length="148" mass="16519">MTMRGTIDFQQLVATAGDAIIVSDAAGNIVMWNPASERIFGFTEDDAIGGSLDIIIPERQRGRHWDGYHQTMATGVTRYGTELLRVPALHKDGRTLSIAFTVSLLSEGDTVTGIVAIVRDETQRWTEERELRRRVRDLETELRAKSSS</sequence>
<dbReference type="GO" id="GO:0006355">
    <property type="term" value="P:regulation of DNA-templated transcription"/>
    <property type="evidence" value="ECO:0007669"/>
    <property type="project" value="InterPro"/>
</dbReference>
<dbReference type="Proteomes" id="UP000094622">
    <property type="component" value="Unassembled WGS sequence"/>
</dbReference>
<dbReference type="AlphaFoldDB" id="A0A1E3GXH7"/>
<feature type="domain" description="PAS" evidence="1">
    <location>
        <begin position="5"/>
        <end position="58"/>
    </location>
</feature>
<dbReference type="SMART" id="SM00091">
    <property type="entry name" value="PAS"/>
    <property type="match status" value="1"/>
</dbReference>
<feature type="domain" description="PAC" evidence="2">
    <location>
        <begin position="77"/>
        <end position="133"/>
    </location>
</feature>
<name>A0A1E3GXH7_9HYPH</name>
<gene>
    <name evidence="3" type="primary">fixL_5</name>
    <name evidence="3" type="ORF">A6302_03927</name>
</gene>
<dbReference type="PANTHER" id="PTHR44757:SF2">
    <property type="entry name" value="BIOFILM ARCHITECTURE MAINTENANCE PROTEIN MBAA"/>
    <property type="match status" value="1"/>
</dbReference>
<dbReference type="PANTHER" id="PTHR44757">
    <property type="entry name" value="DIGUANYLATE CYCLASE DGCP"/>
    <property type="match status" value="1"/>
</dbReference>
<dbReference type="InterPro" id="IPR000700">
    <property type="entry name" value="PAS-assoc_C"/>
</dbReference>
<dbReference type="EC" id="2.7.13.3" evidence="3"/>
<dbReference type="EMBL" id="MCRJ01000135">
    <property type="protein sequence ID" value="ODN68768.1"/>
    <property type="molecule type" value="Genomic_DNA"/>
</dbReference>
<organism evidence="3 4">
    <name type="scientific">Methylobrevis pamukkalensis</name>
    <dbReference type="NCBI Taxonomy" id="1439726"/>
    <lineage>
        <taxon>Bacteria</taxon>
        <taxon>Pseudomonadati</taxon>
        <taxon>Pseudomonadota</taxon>
        <taxon>Alphaproteobacteria</taxon>
        <taxon>Hyphomicrobiales</taxon>
        <taxon>Pleomorphomonadaceae</taxon>
        <taxon>Methylobrevis</taxon>
    </lineage>
</organism>
<dbReference type="InterPro" id="IPR000014">
    <property type="entry name" value="PAS"/>
</dbReference>
<evidence type="ECO:0000259" key="1">
    <source>
        <dbReference type="PROSITE" id="PS50112"/>
    </source>
</evidence>
<reference evidence="3 4" key="1">
    <citation type="submission" date="2016-07" db="EMBL/GenBank/DDBJ databases">
        <title>Draft Genome Sequence of Methylobrevis pamukkalensis PK2.</title>
        <authorList>
            <person name="Vasilenko O.V."/>
            <person name="Doronina N.V."/>
            <person name="Shmareva M.N."/>
            <person name="Tarlachkov S.V."/>
            <person name="Mustakhimov I."/>
            <person name="Trotsenko Y.A."/>
        </authorList>
    </citation>
    <scope>NUCLEOTIDE SEQUENCE [LARGE SCALE GENOMIC DNA]</scope>
    <source>
        <strain evidence="3 4">PK2</strain>
    </source>
</reference>
<dbReference type="Pfam" id="PF00989">
    <property type="entry name" value="PAS"/>
    <property type="match status" value="1"/>
</dbReference>
<dbReference type="PROSITE" id="PS50112">
    <property type="entry name" value="PAS"/>
    <property type="match status" value="1"/>
</dbReference>
<evidence type="ECO:0000259" key="2">
    <source>
        <dbReference type="PROSITE" id="PS50113"/>
    </source>
</evidence>
<dbReference type="SUPFAM" id="SSF55785">
    <property type="entry name" value="PYP-like sensor domain (PAS domain)"/>
    <property type="match status" value="1"/>
</dbReference>
<dbReference type="Gene3D" id="3.30.450.20">
    <property type="entry name" value="PAS domain"/>
    <property type="match status" value="1"/>
</dbReference>
<keyword evidence="4" id="KW-1185">Reference proteome</keyword>
<evidence type="ECO:0000313" key="4">
    <source>
        <dbReference type="Proteomes" id="UP000094622"/>
    </source>
</evidence>